<feature type="domain" description="DH" evidence="4">
    <location>
        <begin position="177"/>
        <end position="364"/>
    </location>
</feature>
<sequence>MIMRRASACTMASTGGPGGGGSQREDATTPGESPGGRLSRWFSIRRGSSHQYDVGGRDGRHSTASSFDTPDSGSSGGKGGGPLGGGEGGRGGAGTTEAALDAASAQKLANFGASKMMPGVPEYEDDGVSTADGNRFNMDLMLTPASRANGTARTTQNRLIVPMLPPAPAGLSQQQLKRRHIVAAIVHSENSYVATLQRLVNDYKKPLEECSPPVLNPVKIATLFHCLPDILHSHKLFRISLAECVRNWDRDEKIGDCFVGAFGKPQLLEIYSGFINNFSAAMELAKMEEKRKSALADFFKVKQISAHDRLSFFGLMVKPVQRFPQFILFLQDLLKYTPQGHHDRMSLQLALSQLELLAELLNESKREAEQYQAFKEMLGHISGTFNARSLSLSSVSVSDSSGGGHARPRYLLREDNVTHMEFNQAGFMVKCKQRRLLLLNDKVICVSVAPKQSHDFGATEKLTFKWMFPVNDVEIVDNTTSATLSRILTAGLNRGGSLKSNGSNGANGGSPFANSTLPGGVEGLSSRSPAAQVANGQADNLCSEMSTLMYDYEVISRIHDLVGSLKGSYKELNANTTRNVLNLIQGSIQRKDEEMAWVDSCCLTLNGRHKSGKEESFTFQTQTPAVKKEWITELRLAQLALDPNNSPAWERGGTHQQPVIHHQHHQQQQQQQQQHQHQHQHPHHPGSPENRQTTHEQQQLQEAVQQKQSRKMPLFVKAMPVYKSQHQTEVRCGCYYSIANDTRQSGNARRRHKQLNYLWMCSSDGTSSHITVLAQHPQQAGNLREAGAFDLFETQVSAMEFVKGLDQARGGGGTGSGGGLSGGAVREEPASLLDDLVWLGTDSRKILVYSARNPEQEEQLSSYSVPGAVQRILYHFDAVYVALAGAMVLIFRRGHDGAWQLRDPQIIRLGDSELPVPSLLPINMCIYASCGNRVYVMNALNGEIQRSFEVQHGASQQVNLMAHSGIGLWISLKNSTMLCLYHTETFKHLQDINIASSVLRSDGKKEQPLNNSAVYVTALMACKGLLWVGTNVGIAVTIPLPRLEGVPIISGGINMSCHAHFGPITFLLPLIPKVYPAYKPPTAVAPPVPSMGEDLQLPAIDADPKLDPLELDDTTVVVLRRDLAKEEAAPSSAEGGGGGGGGAATESVTPVSASPRCSKLDKQHSLDQSFTAKIRASLANSPAFHRKRFRDDPNRMSKTLPRGLGATGGAAAAAAAAGAGGAGAGTPGGSGNSDHGICDVYGLYGKLIFVKEDYDAEEGNQGNLMDMMYEGMRRSDPELAAIPGKVCTLDRRLRMKASRPRSLDLSNWSVDSKSSSLYTSSGSEESMGIKHFGGRSVSRNSSSASHKTSGTGSDLGNISENGLMTTADIHHHQQQQQQHQQQQQQQLQLNSTPKGSTPEEGRLGLDKPAAAAVATLKRKQKQNSKQQQQQSADGPRTVITLMGGRGYWRQMWYNTNSTSGSPSHKNSTGGGSGGGGSGSSAREAMQAGNGGGSCCSTLTANSNDAHIVVWEKKL</sequence>
<dbReference type="Gene3D" id="1.20.900.10">
    <property type="entry name" value="Dbl homology (DH) domain"/>
    <property type="match status" value="1"/>
</dbReference>
<dbReference type="RefSeq" id="XP_070144002.1">
    <property type="nucleotide sequence ID" value="XM_070287901.1"/>
</dbReference>
<feature type="compositionally biased region" description="Low complexity" evidence="3">
    <location>
        <begin position="1336"/>
        <end position="1345"/>
    </location>
</feature>
<feature type="region of interest" description="Disordered" evidence="3">
    <location>
        <begin position="1"/>
        <end position="99"/>
    </location>
</feature>
<keyword evidence="2" id="KW-0175">Coiled coil</keyword>
<dbReference type="Pfam" id="PF00621">
    <property type="entry name" value="RhoGEF"/>
    <property type="match status" value="1"/>
</dbReference>
<feature type="region of interest" description="Disordered" evidence="3">
    <location>
        <begin position="1182"/>
        <end position="1205"/>
    </location>
</feature>
<dbReference type="PANTHER" id="PTHR12877:SF7">
    <property type="entry name" value="RHO GUANINE NUCLEOTIDE EXCHANGE FACTOR 10-LIKE PROTEIN"/>
    <property type="match status" value="1"/>
</dbReference>
<feature type="compositionally biased region" description="Low complexity" evidence="3">
    <location>
        <begin position="1309"/>
        <end position="1326"/>
    </location>
</feature>
<feature type="compositionally biased region" description="Polar residues" evidence="3">
    <location>
        <begin position="1454"/>
        <end position="1467"/>
    </location>
</feature>
<dbReference type="Pfam" id="PF19056">
    <property type="entry name" value="WD40_2"/>
    <property type="match status" value="1"/>
</dbReference>
<feature type="region of interest" description="Disordered" evidence="3">
    <location>
        <begin position="1296"/>
        <end position="1437"/>
    </location>
</feature>
<dbReference type="GeneID" id="108083457"/>
<feature type="compositionally biased region" description="Gly residues" evidence="3">
    <location>
        <begin position="74"/>
        <end position="94"/>
    </location>
</feature>
<dbReference type="InterPro" id="IPR039919">
    <property type="entry name" value="ARHGEF10/ARHGEF17"/>
</dbReference>
<feature type="region of interest" description="Disordered" evidence="3">
    <location>
        <begin position="1454"/>
        <end position="1491"/>
    </location>
</feature>
<name>A0ABM4GMQ7_DROKI</name>
<dbReference type="SUPFAM" id="SSF50998">
    <property type="entry name" value="Quinoprotein alcohol dehydrogenase-like"/>
    <property type="match status" value="1"/>
</dbReference>
<dbReference type="PROSITE" id="PS50010">
    <property type="entry name" value="DH_2"/>
    <property type="match status" value="1"/>
</dbReference>
<dbReference type="PANTHER" id="PTHR12877">
    <property type="entry name" value="RHO GUANINE NUCLEOTIDE EXCHANGE FACTOR"/>
    <property type="match status" value="1"/>
</dbReference>
<accession>A0ABM4GMQ7</accession>
<proteinExistence type="predicted"/>
<evidence type="ECO:0000256" key="2">
    <source>
        <dbReference type="SAM" id="Coils"/>
    </source>
</evidence>
<feature type="compositionally biased region" description="Polar residues" evidence="3">
    <location>
        <begin position="1346"/>
        <end position="1364"/>
    </location>
</feature>
<feature type="compositionally biased region" description="Low complexity" evidence="3">
    <location>
        <begin position="1374"/>
        <end position="1389"/>
    </location>
</feature>
<evidence type="ECO:0000313" key="5">
    <source>
        <dbReference type="Proteomes" id="UP001652661"/>
    </source>
</evidence>
<feature type="compositionally biased region" description="Gly residues" evidence="3">
    <location>
        <begin position="1134"/>
        <end position="1143"/>
    </location>
</feature>
<protein>
    <submittedName>
        <fullName evidence="6">Rho guanine nucleotide exchange factor 10 isoform X2</fullName>
    </submittedName>
</protein>
<dbReference type="SUPFAM" id="SSF50729">
    <property type="entry name" value="PH domain-like"/>
    <property type="match status" value="1"/>
</dbReference>
<keyword evidence="5" id="KW-1185">Reference proteome</keyword>
<feature type="compositionally biased region" description="Polar residues" evidence="3">
    <location>
        <begin position="62"/>
        <end position="71"/>
    </location>
</feature>
<dbReference type="Pfam" id="PF19057">
    <property type="entry name" value="PH_19"/>
    <property type="match status" value="1"/>
</dbReference>
<feature type="coiled-coil region" evidence="2">
    <location>
        <begin position="347"/>
        <end position="377"/>
    </location>
</feature>
<feature type="region of interest" description="Disordered" evidence="3">
    <location>
        <begin position="499"/>
        <end position="527"/>
    </location>
</feature>
<feature type="compositionally biased region" description="Gly residues" evidence="3">
    <location>
        <begin position="1468"/>
        <end position="1478"/>
    </location>
</feature>
<dbReference type="CDD" id="cd00160">
    <property type="entry name" value="RhoGEF"/>
    <property type="match status" value="1"/>
</dbReference>
<keyword evidence="1" id="KW-0344">Guanine-nucleotide releasing factor</keyword>
<feature type="region of interest" description="Disordered" evidence="3">
    <location>
        <begin position="1125"/>
        <end position="1164"/>
    </location>
</feature>
<feature type="region of interest" description="Disordered" evidence="3">
    <location>
        <begin position="643"/>
        <end position="709"/>
    </location>
</feature>
<gene>
    <name evidence="6" type="primary">LOC108083457</name>
</gene>
<dbReference type="InterPro" id="IPR011047">
    <property type="entry name" value="Quinoprotein_ADH-like_sf"/>
</dbReference>
<dbReference type="InterPro" id="IPR000219">
    <property type="entry name" value="DH_dom"/>
</dbReference>
<dbReference type="Proteomes" id="UP001652661">
    <property type="component" value="Chromosome X"/>
</dbReference>
<evidence type="ECO:0000313" key="6">
    <source>
        <dbReference type="RefSeq" id="XP_070144002.1"/>
    </source>
</evidence>
<evidence type="ECO:0000256" key="3">
    <source>
        <dbReference type="SAM" id="MobiDB-lite"/>
    </source>
</evidence>
<evidence type="ECO:0000256" key="1">
    <source>
        <dbReference type="ARBA" id="ARBA00022658"/>
    </source>
</evidence>
<reference evidence="6" key="1">
    <citation type="submission" date="2025-08" db="UniProtKB">
        <authorList>
            <consortium name="RefSeq"/>
        </authorList>
    </citation>
    <scope>IDENTIFICATION</scope>
    <source>
        <strain evidence="6">14028-0561.14</strain>
        <tissue evidence="6">Whole fly</tissue>
    </source>
</reference>
<dbReference type="SUPFAM" id="SSF48065">
    <property type="entry name" value="DBL homology domain (DH-domain)"/>
    <property type="match status" value="1"/>
</dbReference>
<evidence type="ECO:0000259" key="4">
    <source>
        <dbReference type="PROSITE" id="PS50010"/>
    </source>
</evidence>
<feature type="compositionally biased region" description="Low complexity" evidence="3">
    <location>
        <begin position="697"/>
        <end position="707"/>
    </location>
</feature>
<feature type="compositionally biased region" description="Low complexity" evidence="3">
    <location>
        <begin position="655"/>
        <end position="675"/>
    </location>
</feature>
<organism evidence="5 6">
    <name type="scientific">Drosophila kikkawai</name>
    <name type="common">Fruit fly</name>
    <dbReference type="NCBI Taxonomy" id="30033"/>
    <lineage>
        <taxon>Eukaryota</taxon>
        <taxon>Metazoa</taxon>
        <taxon>Ecdysozoa</taxon>
        <taxon>Arthropoda</taxon>
        <taxon>Hexapoda</taxon>
        <taxon>Insecta</taxon>
        <taxon>Pterygota</taxon>
        <taxon>Neoptera</taxon>
        <taxon>Endopterygota</taxon>
        <taxon>Diptera</taxon>
        <taxon>Brachycera</taxon>
        <taxon>Muscomorpha</taxon>
        <taxon>Ephydroidea</taxon>
        <taxon>Drosophilidae</taxon>
        <taxon>Drosophila</taxon>
        <taxon>Sophophora</taxon>
    </lineage>
</organism>
<dbReference type="SMART" id="SM00325">
    <property type="entry name" value="RhoGEF"/>
    <property type="match status" value="1"/>
</dbReference>
<feature type="compositionally biased region" description="Low complexity" evidence="3">
    <location>
        <begin position="499"/>
        <end position="515"/>
    </location>
</feature>
<dbReference type="InterPro" id="IPR035899">
    <property type="entry name" value="DBL_dom_sf"/>
</dbReference>